<dbReference type="InterPro" id="IPR015939">
    <property type="entry name" value="Fum_Rdtase/Succ_DH_flav-like_C"/>
</dbReference>
<evidence type="ECO:0000256" key="9">
    <source>
        <dbReference type="ARBA" id="ARBA00048305"/>
    </source>
</evidence>
<evidence type="ECO:0000256" key="1">
    <source>
        <dbReference type="ARBA" id="ARBA00001974"/>
    </source>
</evidence>
<dbReference type="PIRSF" id="PIRSF000171">
    <property type="entry name" value="SDHA_APRA_LASPO"/>
    <property type="match status" value="1"/>
</dbReference>
<dbReference type="InterPro" id="IPR036188">
    <property type="entry name" value="FAD/NAD-bd_sf"/>
</dbReference>
<protein>
    <recommendedName>
        <fullName evidence="4 10">L-aspartate oxidase</fullName>
        <ecNumber evidence="4 10">1.4.3.16</ecNumber>
    </recommendedName>
</protein>
<dbReference type="NCBIfam" id="TIGR00551">
    <property type="entry name" value="nadB"/>
    <property type="match status" value="1"/>
</dbReference>
<comment type="catalytic activity">
    <reaction evidence="9">
        <text>L-aspartate + O2 = iminosuccinate + H2O2</text>
        <dbReference type="Rhea" id="RHEA:25876"/>
        <dbReference type="ChEBI" id="CHEBI:15379"/>
        <dbReference type="ChEBI" id="CHEBI:16240"/>
        <dbReference type="ChEBI" id="CHEBI:29991"/>
        <dbReference type="ChEBI" id="CHEBI:77875"/>
        <dbReference type="EC" id="1.4.3.16"/>
    </reaction>
    <physiologicalReaction direction="left-to-right" evidence="9">
        <dbReference type="Rhea" id="RHEA:25877"/>
    </physiologicalReaction>
</comment>
<evidence type="ECO:0000256" key="3">
    <source>
        <dbReference type="ARBA" id="ARBA00008562"/>
    </source>
</evidence>
<dbReference type="InterPro" id="IPR003953">
    <property type="entry name" value="FAD-dep_OxRdtase_2_FAD-bd"/>
</dbReference>
<comment type="pathway">
    <text evidence="2 12">Cofactor biosynthesis; NAD(+) biosynthesis; iminoaspartate from L-aspartate (oxidase route): step 1/1.</text>
</comment>
<dbReference type="PRINTS" id="PR00368">
    <property type="entry name" value="FADPNR"/>
</dbReference>
<evidence type="ECO:0000256" key="7">
    <source>
        <dbReference type="ARBA" id="ARBA00022827"/>
    </source>
</evidence>
<dbReference type="Gene3D" id="3.90.700.10">
    <property type="entry name" value="Succinate dehydrogenase/fumarate reductase flavoprotein, catalytic domain"/>
    <property type="match status" value="1"/>
</dbReference>
<dbReference type="Pfam" id="PF02910">
    <property type="entry name" value="Succ_DH_flav_C"/>
    <property type="match status" value="1"/>
</dbReference>
<dbReference type="GO" id="GO:0005737">
    <property type="term" value="C:cytoplasm"/>
    <property type="evidence" value="ECO:0007669"/>
    <property type="project" value="UniProtKB-SubCell"/>
</dbReference>
<keyword evidence="5 12" id="KW-0285">Flavoprotein</keyword>
<feature type="domain" description="Fumarate reductase/succinate dehydrogenase flavoprotein-like C-terminal" evidence="14">
    <location>
        <begin position="423"/>
        <end position="523"/>
    </location>
</feature>
<keyword evidence="16" id="KW-1185">Reference proteome</keyword>
<comment type="subcellular location">
    <subcellularLocation>
        <location evidence="12">Cytoplasm</location>
    </subcellularLocation>
</comment>
<evidence type="ECO:0000256" key="5">
    <source>
        <dbReference type="ARBA" id="ARBA00022630"/>
    </source>
</evidence>
<dbReference type="Pfam" id="PF00890">
    <property type="entry name" value="FAD_binding_2"/>
    <property type="match status" value="1"/>
</dbReference>
<evidence type="ECO:0000256" key="4">
    <source>
        <dbReference type="ARBA" id="ARBA00012173"/>
    </source>
</evidence>
<evidence type="ECO:0000259" key="14">
    <source>
        <dbReference type="Pfam" id="PF02910"/>
    </source>
</evidence>
<dbReference type="GO" id="GO:0008734">
    <property type="term" value="F:L-aspartate oxidase activity"/>
    <property type="evidence" value="ECO:0007669"/>
    <property type="project" value="UniProtKB-UniRule"/>
</dbReference>
<dbReference type="SUPFAM" id="SSF51905">
    <property type="entry name" value="FAD/NAD(P)-binding domain"/>
    <property type="match status" value="1"/>
</dbReference>
<dbReference type="Gene3D" id="1.20.58.100">
    <property type="entry name" value="Fumarate reductase/succinate dehydrogenase flavoprotein-like, C-terminal domain"/>
    <property type="match status" value="1"/>
</dbReference>
<evidence type="ECO:0000256" key="2">
    <source>
        <dbReference type="ARBA" id="ARBA00004950"/>
    </source>
</evidence>
<dbReference type="PANTHER" id="PTHR42716:SF2">
    <property type="entry name" value="L-ASPARTATE OXIDASE, CHLOROPLASTIC"/>
    <property type="match status" value="1"/>
</dbReference>
<keyword evidence="7 12" id="KW-0274">FAD</keyword>
<feature type="active site" description="Proton acceptor" evidence="11">
    <location>
        <position position="276"/>
    </location>
</feature>
<gene>
    <name evidence="15" type="ORF">BXY64_1237</name>
</gene>
<dbReference type="Gene3D" id="3.50.50.60">
    <property type="entry name" value="FAD/NAD(P)-binding domain"/>
    <property type="match status" value="1"/>
</dbReference>
<organism evidence="15 16">
    <name type="scientific">Marinifilum flexuosum</name>
    <dbReference type="NCBI Taxonomy" id="1117708"/>
    <lineage>
        <taxon>Bacteria</taxon>
        <taxon>Pseudomonadati</taxon>
        <taxon>Bacteroidota</taxon>
        <taxon>Bacteroidia</taxon>
        <taxon>Marinilabiliales</taxon>
        <taxon>Marinifilaceae</taxon>
    </lineage>
</organism>
<dbReference type="GO" id="GO:0034628">
    <property type="term" value="P:'de novo' NAD+ biosynthetic process from L-aspartate"/>
    <property type="evidence" value="ECO:0007669"/>
    <property type="project" value="TreeGrafter"/>
</dbReference>
<keyword evidence="6 12" id="KW-0662">Pyridine nucleotide biosynthesis</keyword>
<evidence type="ECO:0000259" key="13">
    <source>
        <dbReference type="Pfam" id="PF00890"/>
    </source>
</evidence>
<dbReference type="PANTHER" id="PTHR42716">
    <property type="entry name" value="L-ASPARTATE OXIDASE"/>
    <property type="match status" value="1"/>
</dbReference>
<name>A0A419X905_9BACT</name>
<dbReference type="InterPro" id="IPR005288">
    <property type="entry name" value="NadB"/>
</dbReference>
<dbReference type="AlphaFoldDB" id="A0A419X905"/>
<evidence type="ECO:0000313" key="15">
    <source>
        <dbReference type="EMBL" id="RKE04221.1"/>
    </source>
</evidence>
<dbReference type="OrthoDB" id="9806724at2"/>
<dbReference type="Proteomes" id="UP000284531">
    <property type="component" value="Unassembled WGS sequence"/>
</dbReference>
<dbReference type="SUPFAM" id="SSF46977">
    <property type="entry name" value="Succinate dehydrogenase/fumarate reductase flavoprotein C-terminal domain"/>
    <property type="match status" value="1"/>
</dbReference>
<comment type="cofactor">
    <cofactor evidence="1 12">
        <name>FAD</name>
        <dbReference type="ChEBI" id="CHEBI:57692"/>
    </cofactor>
</comment>
<dbReference type="InterPro" id="IPR027477">
    <property type="entry name" value="Succ_DH/fumarate_Rdtase_cat_sf"/>
</dbReference>
<feature type="domain" description="FAD-dependent oxidoreductase 2 FAD-binding" evidence="13">
    <location>
        <begin position="7"/>
        <end position="377"/>
    </location>
</feature>
<dbReference type="PRINTS" id="PR00411">
    <property type="entry name" value="PNDRDTASEI"/>
</dbReference>
<dbReference type="RefSeq" id="WP_120239017.1">
    <property type="nucleotide sequence ID" value="NZ_RAPQ01000008.1"/>
</dbReference>
<evidence type="ECO:0000256" key="11">
    <source>
        <dbReference type="PIRSR" id="PIRSR000171-1"/>
    </source>
</evidence>
<dbReference type="UniPathway" id="UPA00253">
    <property type="reaction ID" value="UER00326"/>
</dbReference>
<evidence type="ECO:0000256" key="10">
    <source>
        <dbReference type="NCBIfam" id="TIGR00551"/>
    </source>
</evidence>
<evidence type="ECO:0000256" key="8">
    <source>
        <dbReference type="ARBA" id="ARBA00023002"/>
    </source>
</evidence>
<evidence type="ECO:0000256" key="12">
    <source>
        <dbReference type="RuleBase" id="RU362049"/>
    </source>
</evidence>
<evidence type="ECO:0000256" key="6">
    <source>
        <dbReference type="ARBA" id="ARBA00022642"/>
    </source>
</evidence>
<reference evidence="15 16" key="1">
    <citation type="submission" date="2018-09" db="EMBL/GenBank/DDBJ databases">
        <title>Genomic Encyclopedia of Archaeal and Bacterial Type Strains, Phase II (KMG-II): from individual species to whole genera.</title>
        <authorList>
            <person name="Goeker M."/>
        </authorList>
    </citation>
    <scope>NUCLEOTIDE SEQUENCE [LARGE SCALE GENOMIC DNA]</scope>
    <source>
        <strain evidence="15 16">DSM 21950</strain>
    </source>
</reference>
<accession>A0A419X905</accession>
<keyword evidence="8 12" id="KW-0560">Oxidoreductase</keyword>
<evidence type="ECO:0000313" key="16">
    <source>
        <dbReference type="Proteomes" id="UP000284531"/>
    </source>
</evidence>
<proteinExistence type="inferred from homology"/>
<comment type="caution">
    <text evidence="15">The sequence shown here is derived from an EMBL/GenBank/DDBJ whole genome shotgun (WGS) entry which is preliminary data.</text>
</comment>
<dbReference type="FunFam" id="3.90.700.10:FF:000002">
    <property type="entry name" value="L-aspartate oxidase"/>
    <property type="match status" value="1"/>
</dbReference>
<comment type="similarity">
    <text evidence="3 12">Belongs to the FAD-dependent oxidoreductase 2 family. NadB subfamily.</text>
</comment>
<sequence>MLHKQFDFLIIGSGLAGLYSAFEASKHGSVAIVTKSKLDVSNSYHAQGGIAAVTDSDDYPQLHLEDTLIAGRGLCDYTPVDILVNEGPDRIKDLINLGMKFDTENGELSLALEGGHHRRRVLHAGGDSTGKELVRFLIQKVLNNSSITIFENQMVYELLVEEQKCLGAKSFNRQDNSNLCIHAKSTLLTLGGASAVYQRTTNPETTVGDGIALAYNAGAEITDMEFIQFHPSSFYSEEGYTFLISEAVRGEGAHLINSKGERFMTNIHELAELAPRDIVARSIFNEMQKNNDKNVTLSLKHLDGEKLKNRFPSIYAKCKESRADFLDKIPIAPAAHYTVGGIKTNNQGKTNIDHLYACGELASTGVMGANRLASNSLLECLVFGKRAIQHAQKNTCITPSKTNQEGISVDNDLSGLFLNNVNKIAKAMNTKVGIVRTAQHLQDVLDLLYEVKTTFPFKTNEYYSIRMQNLLSVCHLITTAALARKESRGGHYREDFNTENEDFLAHSVQQLNKELTFVPVEIKSE</sequence>
<dbReference type="InterPro" id="IPR037099">
    <property type="entry name" value="Fum_R/Succ_DH_flav-like_C_sf"/>
</dbReference>
<dbReference type="EMBL" id="RAPQ01000008">
    <property type="protein sequence ID" value="RKE04221.1"/>
    <property type="molecule type" value="Genomic_DNA"/>
</dbReference>
<dbReference type="EC" id="1.4.3.16" evidence="4 10"/>
<comment type="function">
    <text evidence="12">Catalyzes the oxidation of L-aspartate to iminoaspartate.</text>
</comment>
<dbReference type="SUPFAM" id="SSF56425">
    <property type="entry name" value="Succinate dehydrogenase/fumarate reductase flavoprotein, catalytic domain"/>
    <property type="match status" value="1"/>
</dbReference>